<evidence type="ECO:0000256" key="11">
    <source>
        <dbReference type="ARBA" id="ARBA00047365"/>
    </source>
</evidence>
<dbReference type="Pfam" id="PF13353">
    <property type="entry name" value="Fer4_12"/>
    <property type="match status" value="1"/>
</dbReference>
<dbReference type="SUPFAM" id="SSF102114">
    <property type="entry name" value="Radical SAM enzymes"/>
    <property type="match status" value="1"/>
</dbReference>
<dbReference type="InterPro" id="IPR007197">
    <property type="entry name" value="rSAM"/>
</dbReference>
<reference evidence="13" key="2">
    <citation type="journal article" date="2021" name="PeerJ">
        <title>Extensive microbial diversity within the chicken gut microbiome revealed by metagenomics and culture.</title>
        <authorList>
            <person name="Gilroy R."/>
            <person name="Ravi A."/>
            <person name="Getino M."/>
            <person name="Pursley I."/>
            <person name="Horton D.L."/>
            <person name="Alikhan N.F."/>
            <person name="Baker D."/>
            <person name="Gharbi K."/>
            <person name="Hall N."/>
            <person name="Watson M."/>
            <person name="Adriaenssens E.M."/>
            <person name="Foster-Nyarko E."/>
            <person name="Jarju S."/>
            <person name="Secka A."/>
            <person name="Antonio M."/>
            <person name="Oren A."/>
            <person name="Chaudhuri R.R."/>
            <person name="La Ragione R."/>
            <person name="Hildebrand F."/>
            <person name="Pallen M.J."/>
        </authorList>
    </citation>
    <scope>NUCLEOTIDE SEQUENCE</scope>
    <source>
        <strain evidence="13">2830</strain>
    </source>
</reference>
<dbReference type="InterPro" id="IPR058240">
    <property type="entry name" value="rSAM_sf"/>
</dbReference>
<evidence type="ECO:0000256" key="6">
    <source>
        <dbReference type="ARBA" id="ARBA00022691"/>
    </source>
</evidence>
<dbReference type="GO" id="GO:0043365">
    <property type="term" value="F:[formate-C-acetyltransferase]-activating enzyme activity"/>
    <property type="evidence" value="ECO:0007669"/>
    <property type="project" value="InterPro"/>
</dbReference>
<evidence type="ECO:0000256" key="8">
    <source>
        <dbReference type="ARBA" id="ARBA00023002"/>
    </source>
</evidence>
<dbReference type="SFLD" id="SFLDG01066">
    <property type="entry name" value="organic_radical-activating_enz"/>
    <property type="match status" value="1"/>
</dbReference>
<dbReference type="PANTHER" id="PTHR30352:SF2">
    <property type="entry name" value="ANAEROBIC RIBONUCLEOSIDE-TRIPHOSPHATE REDUCTASE-ACTIVATING PROTEIN"/>
    <property type="match status" value="1"/>
</dbReference>
<comment type="catalytic activity">
    <reaction evidence="11">
        <text>glycyl-[protein] + reduced [flavodoxin] + S-adenosyl-L-methionine = glycin-2-yl radical-[protein] + semiquinone [flavodoxin] + 5'-deoxyadenosine + L-methionine + H(+)</text>
        <dbReference type="Rhea" id="RHEA:61976"/>
        <dbReference type="Rhea" id="RHEA-COMP:10622"/>
        <dbReference type="Rhea" id="RHEA-COMP:14480"/>
        <dbReference type="Rhea" id="RHEA-COMP:15993"/>
        <dbReference type="Rhea" id="RHEA-COMP:15994"/>
        <dbReference type="ChEBI" id="CHEBI:15378"/>
        <dbReference type="ChEBI" id="CHEBI:17319"/>
        <dbReference type="ChEBI" id="CHEBI:29947"/>
        <dbReference type="ChEBI" id="CHEBI:32722"/>
        <dbReference type="ChEBI" id="CHEBI:57618"/>
        <dbReference type="ChEBI" id="CHEBI:57844"/>
        <dbReference type="ChEBI" id="CHEBI:59789"/>
        <dbReference type="ChEBI" id="CHEBI:140311"/>
    </reaction>
</comment>
<dbReference type="PANTHER" id="PTHR30352">
    <property type="entry name" value="PYRUVATE FORMATE-LYASE-ACTIVATING ENZYME"/>
    <property type="match status" value="1"/>
</dbReference>
<comment type="cofactor">
    <cofactor evidence="1">
        <name>[4Fe-4S] cluster</name>
        <dbReference type="ChEBI" id="CHEBI:49883"/>
    </cofactor>
</comment>
<keyword evidence="8 12" id="KW-0560">Oxidoreductase</keyword>
<dbReference type="EC" id="1.97.1.-" evidence="12"/>
<dbReference type="PIRSF" id="PIRSF000368">
    <property type="entry name" value="NrdG"/>
    <property type="match status" value="1"/>
</dbReference>
<sequence>MAFDLNAKNIRLAGVVNDSITDGPGIRFTVFVQGCPHHCPGCQNPQTWEFNGGVMVSAADLLVDIEHNPLLSGVTLSGGEPLAQAEALLPLAEAVRQKGLSLAIYTGYTFERLMEMQDKSIMQLLRLADTLIDGPFIIAERNLELNFRGSANQRIIDLPKSLAANKAVIDTSERWN</sequence>
<comment type="similarity">
    <text evidence="3 12">Belongs to the organic radical-activating enzymes family.</text>
</comment>
<comment type="caution">
    <text evidence="13">The sequence shown here is derived from an EMBL/GenBank/DDBJ whole genome shotgun (WGS) entry which is preliminary data.</text>
</comment>
<evidence type="ECO:0000256" key="4">
    <source>
        <dbReference type="ARBA" id="ARBA00014281"/>
    </source>
</evidence>
<dbReference type="InterPro" id="IPR012837">
    <property type="entry name" value="NrdG"/>
</dbReference>
<dbReference type="SFLD" id="SFLDF00299">
    <property type="entry name" value="anaerobic_ribonucleoside-triph"/>
    <property type="match status" value="1"/>
</dbReference>
<dbReference type="GO" id="GO:0004748">
    <property type="term" value="F:ribonucleoside-diphosphate reductase activity, thioredoxin disulfide as acceptor"/>
    <property type="evidence" value="ECO:0007669"/>
    <property type="project" value="TreeGrafter"/>
</dbReference>
<proteinExistence type="inferred from homology"/>
<dbReference type="GO" id="GO:0051539">
    <property type="term" value="F:4 iron, 4 sulfur cluster binding"/>
    <property type="evidence" value="ECO:0007669"/>
    <property type="project" value="UniProtKB-KW"/>
</dbReference>
<evidence type="ECO:0000256" key="12">
    <source>
        <dbReference type="PIRNR" id="PIRNR000368"/>
    </source>
</evidence>
<dbReference type="InterPro" id="IPR001989">
    <property type="entry name" value="Radical_activat_CS"/>
</dbReference>
<reference evidence="13" key="1">
    <citation type="submission" date="2020-10" db="EMBL/GenBank/DDBJ databases">
        <authorList>
            <person name="Gilroy R."/>
        </authorList>
    </citation>
    <scope>NUCLEOTIDE SEQUENCE</scope>
    <source>
        <strain evidence="13">2830</strain>
    </source>
</reference>
<keyword evidence="10" id="KW-0411">Iron-sulfur</keyword>
<organism evidence="13 14">
    <name type="scientific">Candidatus Avidehalobacter gallistercoris</name>
    <dbReference type="NCBI Taxonomy" id="2840694"/>
    <lineage>
        <taxon>Bacteria</taxon>
        <taxon>Bacillati</taxon>
        <taxon>Bacillota</taxon>
        <taxon>Clostridia</taxon>
        <taxon>Eubacteriales</taxon>
        <taxon>Peptococcaceae</taxon>
        <taxon>Peptococcaceae incertae sedis</taxon>
        <taxon>Candidatus Avidehalobacter</taxon>
    </lineage>
</organism>
<keyword evidence="6" id="KW-0949">S-adenosyl-L-methionine</keyword>
<evidence type="ECO:0000256" key="1">
    <source>
        <dbReference type="ARBA" id="ARBA00001966"/>
    </source>
</evidence>
<gene>
    <name evidence="13" type="primary">nrdG</name>
    <name evidence="13" type="ORF">IAB00_00330</name>
</gene>
<comment type="function">
    <text evidence="2 12">Activation of anaerobic ribonucleoside-triphosphate reductase under anaerobic conditions by generation of an organic free radical, using S-adenosylmethionine and reduced flavodoxin as cosubstrates to produce 5'-deoxy-adenosine.</text>
</comment>
<evidence type="ECO:0000256" key="9">
    <source>
        <dbReference type="ARBA" id="ARBA00023004"/>
    </source>
</evidence>
<dbReference type="Gene3D" id="3.20.20.70">
    <property type="entry name" value="Aldolase class I"/>
    <property type="match status" value="1"/>
</dbReference>
<dbReference type="EMBL" id="DVMH01000003">
    <property type="protein sequence ID" value="HIU09692.1"/>
    <property type="molecule type" value="Genomic_DNA"/>
</dbReference>
<dbReference type="GO" id="GO:0046872">
    <property type="term" value="F:metal ion binding"/>
    <property type="evidence" value="ECO:0007669"/>
    <property type="project" value="UniProtKB-KW"/>
</dbReference>
<keyword evidence="9" id="KW-0408">Iron</keyword>
<evidence type="ECO:0000256" key="10">
    <source>
        <dbReference type="ARBA" id="ARBA00023014"/>
    </source>
</evidence>
<dbReference type="Proteomes" id="UP000824124">
    <property type="component" value="Unassembled WGS sequence"/>
</dbReference>
<dbReference type="SFLD" id="SFLDS00029">
    <property type="entry name" value="Radical_SAM"/>
    <property type="match status" value="1"/>
</dbReference>
<keyword evidence="5" id="KW-0004">4Fe-4S</keyword>
<evidence type="ECO:0000256" key="5">
    <source>
        <dbReference type="ARBA" id="ARBA00022485"/>
    </source>
</evidence>
<dbReference type="CDD" id="cd01335">
    <property type="entry name" value="Radical_SAM"/>
    <property type="match status" value="1"/>
</dbReference>
<accession>A0A9D1KX45</accession>
<evidence type="ECO:0000313" key="14">
    <source>
        <dbReference type="Proteomes" id="UP000824124"/>
    </source>
</evidence>
<dbReference type="AlphaFoldDB" id="A0A9D1KX45"/>
<evidence type="ECO:0000313" key="13">
    <source>
        <dbReference type="EMBL" id="HIU09692.1"/>
    </source>
</evidence>
<dbReference type="NCBIfam" id="TIGR02491">
    <property type="entry name" value="NrdG"/>
    <property type="match status" value="1"/>
</dbReference>
<name>A0A9D1KX45_9FIRM</name>
<dbReference type="InterPro" id="IPR013785">
    <property type="entry name" value="Aldolase_TIM"/>
</dbReference>
<protein>
    <recommendedName>
        <fullName evidence="4 12">Anaerobic ribonucleoside-triphosphate reductase-activating protein</fullName>
        <ecNumber evidence="12">1.97.1.-</ecNumber>
    </recommendedName>
</protein>
<evidence type="ECO:0000256" key="7">
    <source>
        <dbReference type="ARBA" id="ARBA00022723"/>
    </source>
</evidence>
<evidence type="ECO:0000256" key="3">
    <source>
        <dbReference type="ARBA" id="ARBA00009777"/>
    </source>
</evidence>
<keyword evidence="7" id="KW-0479">Metal-binding</keyword>
<evidence type="ECO:0000256" key="2">
    <source>
        <dbReference type="ARBA" id="ARBA00003852"/>
    </source>
</evidence>
<dbReference type="InterPro" id="IPR034457">
    <property type="entry name" value="Organic_radical-activating"/>
</dbReference>
<dbReference type="PROSITE" id="PS01087">
    <property type="entry name" value="RADICAL_ACTIVATING"/>
    <property type="match status" value="1"/>
</dbReference>
<dbReference type="SFLD" id="SFLDG01063">
    <property type="entry name" value="activating_enzymes__group_1"/>
    <property type="match status" value="1"/>
</dbReference>